<protein>
    <submittedName>
        <fullName evidence="1">Uncharacterized protein</fullName>
    </submittedName>
</protein>
<evidence type="ECO:0000313" key="2">
    <source>
        <dbReference type="Proteomes" id="UP001431783"/>
    </source>
</evidence>
<proteinExistence type="predicted"/>
<reference evidence="1 2" key="1">
    <citation type="submission" date="2023-03" db="EMBL/GenBank/DDBJ databases">
        <title>Genome insight into feeding habits of ladybird beetles.</title>
        <authorList>
            <person name="Li H.-S."/>
            <person name="Huang Y.-H."/>
            <person name="Pang H."/>
        </authorList>
    </citation>
    <scope>NUCLEOTIDE SEQUENCE [LARGE SCALE GENOMIC DNA]</scope>
    <source>
        <strain evidence="1">SYSU_2023b</strain>
        <tissue evidence="1">Whole body</tissue>
    </source>
</reference>
<organism evidence="1 2">
    <name type="scientific">Henosepilachna vigintioctopunctata</name>
    <dbReference type="NCBI Taxonomy" id="420089"/>
    <lineage>
        <taxon>Eukaryota</taxon>
        <taxon>Metazoa</taxon>
        <taxon>Ecdysozoa</taxon>
        <taxon>Arthropoda</taxon>
        <taxon>Hexapoda</taxon>
        <taxon>Insecta</taxon>
        <taxon>Pterygota</taxon>
        <taxon>Neoptera</taxon>
        <taxon>Endopterygota</taxon>
        <taxon>Coleoptera</taxon>
        <taxon>Polyphaga</taxon>
        <taxon>Cucujiformia</taxon>
        <taxon>Coccinelloidea</taxon>
        <taxon>Coccinellidae</taxon>
        <taxon>Epilachninae</taxon>
        <taxon>Epilachnini</taxon>
        <taxon>Henosepilachna</taxon>
    </lineage>
</organism>
<keyword evidence="2" id="KW-1185">Reference proteome</keyword>
<dbReference type="AlphaFoldDB" id="A0AAW1VF28"/>
<sequence length="137" mass="16440">MEKYGSAMFVLIRITSKMKRYYWKKIDAEKVKEEHTINYGMKKLLTIENKFKGVEREIHFKNRLELEINKHAQNEWKNNLIVKGNTIEESNENLKETLSAMGEKLQVPIKEKIVNCYRQGGRKVVKQHILKWFLKMR</sequence>
<gene>
    <name evidence="1" type="ORF">WA026_015523</name>
</gene>
<dbReference type="Proteomes" id="UP001431783">
    <property type="component" value="Unassembled WGS sequence"/>
</dbReference>
<evidence type="ECO:0000313" key="1">
    <source>
        <dbReference type="EMBL" id="KAK9891562.1"/>
    </source>
</evidence>
<name>A0AAW1VF28_9CUCU</name>
<accession>A0AAW1VF28</accession>
<comment type="caution">
    <text evidence="1">The sequence shown here is derived from an EMBL/GenBank/DDBJ whole genome shotgun (WGS) entry which is preliminary data.</text>
</comment>
<dbReference type="EMBL" id="JARQZJ010000129">
    <property type="protein sequence ID" value="KAK9891562.1"/>
    <property type="molecule type" value="Genomic_DNA"/>
</dbReference>